<dbReference type="OrthoDB" id="8436363at2759"/>
<evidence type="ECO:0000313" key="2">
    <source>
        <dbReference type="Proteomes" id="UP000215335"/>
    </source>
</evidence>
<name>A0A232EGL8_9HYME</name>
<dbReference type="Pfam" id="PF13516">
    <property type="entry name" value="LRR_6"/>
    <property type="match status" value="4"/>
</dbReference>
<dbReference type="Gene3D" id="3.80.10.10">
    <property type="entry name" value="Ribonuclease Inhibitor"/>
    <property type="match status" value="2"/>
</dbReference>
<protein>
    <submittedName>
        <fullName evidence="1">Uncharacterized protein</fullName>
    </submittedName>
</protein>
<dbReference type="SMART" id="SM00368">
    <property type="entry name" value="LRR_RI"/>
    <property type="match status" value="6"/>
</dbReference>
<keyword evidence="2" id="KW-1185">Reference proteome</keyword>
<dbReference type="PANTHER" id="PTHR24114:SF50">
    <property type="entry name" value="RNI-LIKE PROTEIN"/>
    <property type="match status" value="1"/>
</dbReference>
<dbReference type="InterPro" id="IPR001611">
    <property type="entry name" value="Leu-rich_rpt"/>
</dbReference>
<accession>A0A232EGL8</accession>
<dbReference type="Proteomes" id="UP000215335">
    <property type="component" value="Unassembled WGS sequence"/>
</dbReference>
<organism evidence="1 2">
    <name type="scientific">Trichomalopsis sarcophagae</name>
    <dbReference type="NCBI Taxonomy" id="543379"/>
    <lineage>
        <taxon>Eukaryota</taxon>
        <taxon>Metazoa</taxon>
        <taxon>Ecdysozoa</taxon>
        <taxon>Arthropoda</taxon>
        <taxon>Hexapoda</taxon>
        <taxon>Insecta</taxon>
        <taxon>Pterygota</taxon>
        <taxon>Neoptera</taxon>
        <taxon>Endopterygota</taxon>
        <taxon>Hymenoptera</taxon>
        <taxon>Apocrita</taxon>
        <taxon>Proctotrupomorpha</taxon>
        <taxon>Chalcidoidea</taxon>
        <taxon>Pteromalidae</taxon>
        <taxon>Pteromalinae</taxon>
        <taxon>Trichomalopsis</taxon>
    </lineage>
</organism>
<dbReference type="STRING" id="543379.A0A232EGL8"/>
<dbReference type="InterPro" id="IPR032675">
    <property type="entry name" value="LRR_dom_sf"/>
</dbReference>
<dbReference type="PANTHER" id="PTHR24114">
    <property type="entry name" value="LEUCINE RICH REPEAT FAMILY PROTEIN"/>
    <property type="match status" value="1"/>
</dbReference>
<dbReference type="InterPro" id="IPR052394">
    <property type="entry name" value="LRR-containing"/>
</dbReference>
<gene>
    <name evidence="1" type="ORF">TSAR_000068</name>
</gene>
<reference evidence="1 2" key="1">
    <citation type="journal article" date="2017" name="Curr. Biol.">
        <title>The Evolution of Venom by Co-option of Single-Copy Genes.</title>
        <authorList>
            <person name="Martinson E.O."/>
            <person name="Mrinalini"/>
            <person name="Kelkar Y.D."/>
            <person name="Chang C.H."/>
            <person name="Werren J.H."/>
        </authorList>
    </citation>
    <scope>NUCLEOTIDE SEQUENCE [LARGE SCALE GENOMIC DNA]</scope>
    <source>
        <strain evidence="1 2">Alberta</strain>
        <tissue evidence="1">Whole body</tissue>
    </source>
</reference>
<dbReference type="AlphaFoldDB" id="A0A232EGL8"/>
<evidence type="ECO:0000313" key="1">
    <source>
        <dbReference type="EMBL" id="OXU17483.1"/>
    </source>
</evidence>
<proteinExistence type="predicted"/>
<dbReference type="SUPFAM" id="SSF52047">
    <property type="entry name" value="RNI-like"/>
    <property type="match status" value="1"/>
</dbReference>
<dbReference type="EMBL" id="NNAY01004742">
    <property type="protein sequence ID" value="OXU17483.1"/>
    <property type="molecule type" value="Genomic_DNA"/>
</dbReference>
<comment type="caution">
    <text evidence="1">The sequence shown here is derived from an EMBL/GenBank/DDBJ whole genome shotgun (WGS) entry which is preliminary data.</text>
</comment>
<sequence length="597" mass="67721">MDLQIMDESQEWLLDYDDVEFKHEKREWSTCDDLLDEESIEVENISLIKFNTLIKNLIADNEVMIEELRTILSSSLFSETISLDSFEINNSTLLCSEKDIHDSNLKNFSLFDVYPIPNDPGFDAAFWILYPNLPVYKSDGINKFYDIIKLLRLTSVASLRQQLMTDKINLSFYGVDPKVIQALSEALLLNNTVQTLNLQENYLTADACYYLNGLLLQNTVLSSLNLSNCKIGVEGAMRLEEGISSSSALRQLNLSYCELGKEGFYFIAKAVAANTLVQKLDISYNNLDEDAALYMKIMLVSTESLESLNASWNDFYTKDASEKLFSGLSLNTTLNSVDLSWNSFGKDSISHISNYISNTKNVKYLNLEANRLADAELLEVAQALLVNSSLQELNLNKNPFGSKGISEFIKVLNTHKILKCPLLLIDFGNLWATKDSLPILEQVKEIKPNLVIKLGGILENFTIIGPDLKELFFMTANHEATNIKKKKKQRNFGHFVVSLEDALVSKEKFKELLMDAKIQISDNLTNEIIKQFLVTKKSLDLVALKKSYLSYFPNTELLTAPSTQTKIIDKPDIEKKKKKKVLQRKKKVQSLIKNIIH</sequence>